<name>A0AAW0GU67_9APHY</name>
<dbReference type="PANTHER" id="PTHR43968:SF6">
    <property type="entry name" value="GLUTATHIONE S-TRANSFERASE OMEGA"/>
    <property type="match status" value="1"/>
</dbReference>
<keyword evidence="3" id="KW-1185">Reference proteome</keyword>
<dbReference type="PROSITE" id="PS50404">
    <property type="entry name" value="GST_NTER"/>
    <property type="match status" value="1"/>
</dbReference>
<dbReference type="InterPro" id="IPR036249">
    <property type="entry name" value="Thioredoxin-like_sf"/>
</dbReference>
<dbReference type="InterPro" id="IPR036282">
    <property type="entry name" value="Glutathione-S-Trfase_C_sf"/>
</dbReference>
<dbReference type="GO" id="GO:0005737">
    <property type="term" value="C:cytoplasm"/>
    <property type="evidence" value="ECO:0007669"/>
    <property type="project" value="TreeGrafter"/>
</dbReference>
<evidence type="ECO:0000259" key="1">
    <source>
        <dbReference type="PROSITE" id="PS50404"/>
    </source>
</evidence>
<dbReference type="Pfam" id="PF13409">
    <property type="entry name" value="GST_N_2"/>
    <property type="match status" value="1"/>
</dbReference>
<sequence length="356" mass="38968">MADSQSLPKAALYIYKPSVWASVPLLALEEKGYGPDEVDLKEVDLSAGENYKPQYLRLNPNATVPTLVVPLQKTLSSEIESRYKAIHDSKAIVEFLDKSRSAQSRTHTTSSAPAPALTPATIAFSAASNKIIEILHSGAADPNALTIMNARDDASLKQLAAGRLPLFKGKYNTLDELIKGNETAQVPVSEKTVKFWQTKKEAAEGFITVFKDADKPIDGLNPEAKKAREEYFETAKLAWAGLSDALLQLHKEIIGPYALGDQISLADMHLAAWLTRIAMLVGASPSDDGNTMTSKIEAHVDGLQIPKDFSVTEARRRAGLPPANVQANDRQNRFAAFWDAMKERPSWKKVYADGLH</sequence>
<protein>
    <recommendedName>
        <fullName evidence="1">GST N-terminal domain-containing protein</fullName>
    </recommendedName>
</protein>
<dbReference type="Gene3D" id="1.20.1050.10">
    <property type="match status" value="1"/>
</dbReference>
<evidence type="ECO:0000313" key="2">
    <source>
        <dbReference type="EMBL" id="KAK7694700.1"/>
    </source>
</evidence>
<reference evidence="2 3" key="1">
    <citation type="submission" date="2022-09" db="EMBL/GenBank/DDBJ databases">
        <authorList>
            <person name="Palmer J.M."/>
        </authorList>
    </citation>
    <scope>NUCLEOTIDE SEQUENCE [LARGE SCALE GENOMIC DNA]</scope>
    <source>
        <strain evidence="2 3">DSM 7382</strain>
    </source>
</reference>
<dbReference type="EMBL" id="JASBNA010000002">
    <property type="protein sequence ID" value="KAK7694700.1"/>
    <property type="molecule type" value="Genomic_DNA"/>
</dbReference>
<dbReference type="InterPro" id="IPR050983">
    <property type="entry name" value="GST_Omega/HSP26"/>
</dbReference>
<comment type="caution">
    <text evidence="2">The sequence shown here is derived from an EMBL/GenBank/DDBJ whole genome shotgun (WGS) entry which is preliminary data.</text>
</comment>
<gene>
    <name evidence="2" type="ORF">QCA50_001888</name>
</gene>
<dbReference type="Proteomes" id="UP001385951">
    <property type="component" value="Unassembled WGS sequence"/>
</dbReference>
<organism evidence="2 3">
    <name type="scientific">Cerrena zonata</name>
    <dbReference type="NCBI Taxonomy" id="2478898"/>
    <lineage>
        <taxon>Eukaryota</taxon>
        <taxon>Fungi</taxon>
        <taxon>Dikarya</taxon>
        <taxon>Basidiomycota</taxon>
        <taxon>Agaricomycotina</taxon>
        <taxon>Agaricomycetes</taxon>
        <taxon>Polyporales</taxon>
        <taxon>Cerrenaceae</taxon>
        <taxon>Cerrena</taxon>
    </lineage>
</organism>
<proteinExistence type="predicted"/>
<accession>A0AAW0GU67</accession>
<dbReference type="SUPFAM" id="SSF47616">
    <property type="entry name" value="GST C-terminal domain-like"/>
    <property type="match status" value="1"/>
</dbReference>
<dbReference type="CDD" id="cd00570">
    <property type="entry name" value="GST_N_family"/>
    <property type="match status" value="1"/>
</dbReference>
<dbReference type="Gene3D" id="3.40.30.10">
    <property type="entry name" value="Glutaredoxin"/>
    <property type="match status" value="1"/>
</dbReference>
<dbReference type="PANTHER" id="PTHR43968">
    <property type="match status" value="1"/>
</dbReference>
<dbReference type="AlphaFoldDB" id="A0AAW0GU67"/>
<dbReference type="InterPro" id="IPR004045">
    <property type="entry name" value="Glutathione_S-Trfase_N"/>
</dbReference>
<dbReference type="SUPFAM" id="SSF52833">
    <property type="entry name" value="Thioredoxin-like"/>
    <property type="match status" value="1"/>
</dbReference>
<evidence type="ECO:0000313" key="3">
    <source>
        <dbReference type="Proteomes" id="UP001385951"/>
    </source>
</evidence>
<feature type="domain" description="GST N-terminal" evidence="1">
    <location>
        <begin position="8"/>
        <end position="104"/>
    </location>
</feature>